<dbReference type="SMART" id="SM00530">
    <property type="entry name" value="HTH_XRE"/>
    <property type="match status" value="1"/>
</dbReference>
<dbReference type="CDD" id="cd00093">
    <property type="entry name" value="HTH_XRE"/>
    <property type="match status" value="1"/>
</dbReference>
<name>A0ABS3HQZ9_9ENTE</name>
<accession>A0ABS3HQZ9</accession>
<dbReference type="Proteomes" id="UP000664857">
    <property type="component" value="Unassembled WGS sequence"/>
</dbReference>
<gene>
    <name evidence="2" type="ORF">DOK76_03825</name>
</gene>
<dbReference type="Pfam" id="PF01381">
    <property type="entry name" value="HTH_3"/>
    <property type="match status" value="1"/>
</dbReference>
<dbReference type="EMBL" id="JAFLVX010000011">
    <property type="protein sequence ID" value="MBO0476184.1"/>
    <property type="molecule type" value="Genomic_DNA"/>
</dbReference>
<evidence type="ECO:0000259" key="1">
    <source>
        <dbReference type="PROSITE" id="PS50943"/>
    </source>
</evidence>
<dbReference type="InterPro" id="IPR001387">
    <property type="entry name" value="Cro/C1-type_HTH"/>
</dbReference>
<sequence length="193" mass="22454">MKKDLIKLGKTIRNNRVHNGYSSAEIASAAGVAQSYISDLENGKKVNPRIDVLKKIANKIADNQYEWLRLENELLTLAGYEDFAMEEKENVKTLESFVSELTKDLGTPLKKNEFMNFYKDAEGKEFSYRYQCYSKEEYFDIHRIIANRYQMNVVDKNELKEIGFTPINYRGKNLSSEDVRKIIKVLDLFLDVN</sequence>
<dbReference type="RefSeq" id="WP_206965104.1">
    <property type="nucleotide sequence ID" value="NZ_JAFLVX010000011.1"/>
</dbReference>
<evidence type="ECO:0000313" key="2">
    <source>
        <dbReference type="EMBL" id="MBO0476184.1"/>
    </source>
</evidence>
<dbReference type="InterPro" id="IPR010982">
    <property type="entry name" value="Lambda_DNA-bd_dom_sf"/>
</dbReference>
<dbReference type="Gene3D" id="1.10.260.40">
    <property type="entry name" value="lambda repressor-like DNA-binding domains"/>
    <property type="match status" value="1"/>
</dbReference>
<dbReference type="PROSITE" id="PS50943">
    <property type="entry name" value="HTH_CROC1"/>
    <property type="match status" value="1"/>
</dbReference>
<proteinExistence type="predicted"/>
<evidence type="ECO:0000313" key="3">
    <source>
        <dbReference type="Proteomes" id="UP000664857"/>
    </source>
</evidence>
<dbReference type="SUPFAM" id="SSF47413">
    <property type="entry name" value="lambda repressor-like DNA-binding domains"/>
    <property type="match status" value="1"/>
</dbReference>
<reference evidence="2 3" key="1">
    <citation type="submission" date="2021-03" db="EMBL/GenBank/DDBJ databases">
        <title>Enterococcal diversity collection.</title>
        <authorList>
            <person name="Gilmore M.S."/>
            <person name="Schwartzman J."/>
            <person name="Van Tyne D."/>
            <person name="Martin M."/>
            <person name="Earl A.M."/>
            <person name="Manson A.L."/>
            <person name="Straub T."/>
            <person name="Salamzade R."/>
            <person name="Saavedra J."/>
            <person name="Lebreton F."/>
            <person name="Prichula J."/>
            <person name="Schaufler K."/>
            <person name="Gaca A."/>
            <person name="Sgardioli B."/>
            <person name="Wagenaar J."/>
            <person name="Strong T."/>
        </authorList>
    </citation>
    <scope>NUCLEOTIDE SEQUENCE [LARGE SCALE GENOMIC DNA]</scope>
    <source>
        <strain evidence="2 3">DIV0080</strain>
    </source>
</reference>
<organism evidence="2 3">
    <name type="scientific">Candidatus Vagococcus giribetii</name>
    <dbReference type="NCBI Taxonomy" id="2230876"/>
    <lineage>
        <taxon>Bacteria</taxon>
        <taxon>Bacillati</taxon>
        <taxon>Bacillota</taxon>
        <taxon>Bacilli</taxon>
        <taxon>Lactobacillales</taxon>
        <taxon>Enterococcaceae</taxon>
        <taxon>Vagococcus</taxon>
    </lineage>
</organism>
<keyword evidence="3" id="KW-1185">Reference proteome</keyword>
<comment type="caution">
    <text evidence="2">The sequence shown here is derived from an EMBL/GenBank/DDBJ whole genome shotgun (WGS) entry which is preliminary data.</text>
</comment>
<protein>
    <submittedName>
        <fullName evidence="2">Helix-turn-helix transcriptional regulator</fullName>
    </submittedName>
</protein>
<feature type="domain" description="HTH cro/C1-type" evidence="1">
    <location>
        <begin position="12"/>
        <end position="58"/>
    </location>
</feature>